<organism evidence="2 3">
    <name type="scientific">Eumeta variegata</name>
    <name type="common">Bagworm moth</name>
    <name type="synonym">Eumeta japonica</name>
    <dbReference type="NCBI Taxonomy" id="151549"/>
    <lineage>
        <taxon>Eukaryota</taxon>
        <taxon>Metazoa</taxon>
        <taxon>Ecdysozoa</taxon>
        <taxon>Arthropoda</taxon>
        <taxon>Hexapoda</taxon>
        <taxon>Insecta</taxon>
        <taxon>Pterygota</taxon>
        <taxon>Neoptera</taxon>
        <taxon>Endopterygota</taxon>
        <taxon>Lepidoptera</taxon>
        <taxon>Glossata</taxon>
        <taxon>Ditrysia</taxon>
        <taxon>Tineoidea</taxon>
        <taxon>Psychidae</taxon>
        <taxon>Oiketicinae</taxon>
        <taxon>Eumeta</taxon>
    </lineage>
</organism>
<gene>
    <name evidence="2" type="ORF">EVAR_88661_1</name>
</gene>
<evidence type="ECO:0000256" key="1">
    <source>
        <dbReference type="SAM" id="MobiDB-lite"/>
    </source>
</evidence>
<comment type="caution">
    <text evidence="2">The sequence shown here is derived from an EMBL/GenBank/DDBJ whole genome shotgun (WGS) entry which is preliminary data.</text>
</comment>
<reference evidence="2 3" key="1">
    <citation type="journal article" date="2019" name="Commun. Biol.">
        <title>The bagworm genome reveals a unique fibroin gene that provides high tensile strength.</title>
        <authorList>
            <person name="Kono N."/>
            <person name="Nakamura H."/>
            <person name="Ohtoshi R."/>
            <person name="Tomita M."/>
            <person name="Numata K."/>
            <person name="Arakawa K."/>
        </authorList>
    </citation>
    <scope>NUCLEOTIDE SEQUENCE [LARGE SCALE GENOMIC DNA]</scope>
</reference>
<dbReference type="AlphaFoldDB" id="A0A4C1YBB3"/>
<keyword evidence="3" id="KW-1185">Reference proteome</keyword>
<protein>
    <submittedName>
        <fullName evidence="2">Uncharacterized protein</fullName>
    </submittedName>
</protein>
<dbReference type="EMBL" id="BGZK01001122">
    <property type="protein sequence ID" value="GBP71807.1"/>
    <property type="molecule type" value="Genomic_DNA"/>
</dbReference>
<evidence type="ECO:0000313" key="3">
    <source>
        <dbReference type="Proteomes" id="UP000299102"/>
    </source>
</evidence>
<sequence length="188" mass="21597">MAKTEPLYYRHVRPSVRSSVHHRSGQPSKLAQRKSGITNDRCRRFDENVRNGSLVVLSETRSEWLKPILFLTNRNLFLTYIDALVPDIKPIVFTKVTRRLETAARRSLRALPIKRKSFLCIFEEQTNRQAIREMACHLASAMAVHTRNHSYRRVTGLLGAPYPNPITFYMNHEDSEINSASRAGDATC</sequence>
<accession>A0A4C1YBB3</accession>
<evidence type="ECO:0000313" key="2">
    <source>
        <dbReference type="EMBL" id="GBP71807.1"/>
    </source>
</evidence>
<feature type="region of interest" description="Disordered" evidence="1">
    <location>
        <begin position="18"/>
        <end position="37"/>
    </location>
</feature>
<dbReference type="Proteomes" id="UP000299102">
    <property type="component" value="Unassembled WGS sequence"/>
</dbReference>
<proteinExistence type="predicted"/>
<name>A0A4C1YBB3_EUMVA</name>